<accession>A0A9D3XSH0</accession>
<dbReference type="InterPro" id="IPR015943">
    <property type="entry name" value="WD40/YVTN_repeat-like_dom_sf"/>
</dbReference>
<feature type="non-terminal residue" evidence="1">
    <location>
        <position position="1"/>
    </location>
</feature>
<dbReference type="Proteomes" id="UP000827986">
    <property type="component" value="Unassembled WGS sequence"/>
</dbReference>
<dbReference type="AlphaFoldDB" id="A0A9D3XSH0"/>
<keyword evidence="2" id="KW-1185">Reference proteome</keyword>
<organism evidence="1 2">
    <name type="scientific">Mauremys mutica</name>
    <name type="common">yellowpond turtle</name>
    <dbReference type="NCBI Taxonomy" id="74926"/>
    <lineage>
        <taxon>Eukaryota</taxon>
        <taxon>Metazoa</taxon>
        <taxon>Chordata</taxon>
        <taxon>Craniata</taxon>
        <taxon>Vertebrata</taxon>
        <taxon>Euteleostomi</taxon>
        <taxon>Archelosauria</taxon>
        <taxon>Testudinata</taxon>
        <taxon>Testudines</taxon>
        <taxon>Cryptodira</taxon>
        <taxon>Durocryptodira</taxon>
        <taxon>Testudinoidea</taxon>
        <taxon>Geoemydidae</taxon>
        <taxon>Geoemydinae</taxon>
        <taxon>Mauremys</taxon>
    </lineage>
</organism>
<dbReference type="Gene3D" id="2.130.10.10">
    <property type="entry name" value="YVTN repeat-like/Quinoprotein amine dehydrogenase"/>
    <property type="match status" value="1"/>
</dbReference>
<gene>
    <name evidence="1" type="ORF">KIL84_012509</name>
</gene>
<evidence type="ECO:0000313" key="2">
    <source>
        <dbReference type="Proteomes" id="UP000827986"/>
    </source>
</evidence>
<reference evidence="1" key="1">
    <citation type="submission" date="2021-09" db="EMBL/GenBank/DDBJ databases">
        <title>The genome of Mauremys mutica provides insights into the evolution of semi-aquatic lifestyle.</title>
        <authorList>
            <person name="Gong S."/>
            <person name="Gao Y."/>
        </authorList>
    </citation>
    <scope>NUCLEOTIDE SEQUENCE</scope>
    <source>
        <strain evidence="1">MM-2020</strain>
        <tissue evidence="1">Muscle</tissue>
    </source>
</reference>
<sequence>GLCAQTFYGHLHSCNHATFNMKGDTIVSCDSYGVMKFWDVRRVTPMVSIDAGPHPGNQVVFDPS</sequence>
<dbReference type="EMBL" id="JAHDVG010000464">
    <property type="protein sequence ID" value="KAH1184568.1"/>
    <property type="molecule type" value="Genomic_DNA"/>
</dbReference>
<evidence type="ECO:0000313" key="1">
    <source>
        <dbReference type="EMBL" id="KAH1184568.1"/>
    </source>
</evidence>
<feature type="non-terminal residue" evidence="1">
    <location>
        <position position="64"/>
    </location>
</feature>
<proteinExistence type="predicted"/>
<name>A0A9D3XSH0_9SAUR</name>
<dbReference type="PANTHER" id="PTHR14604">
    <property type="entry name" value="WD40 REPEAT PF20"/>
    <property type="match status" value="1"/>
</dbReference>
<dbReference type="PANTHER" id="PTHR14604:SF3">
    <property type="entry name" value="SPERM-ASSOCIATED ANTIGEN 16 PROTEIN"/>
    <property type="match status" value="1"/>
</dbReference>
<protein>
    <submittedName>
        <fullName evidence="1">Uncharacterized protein</fullName>
    </submittedName>
</protein>
<dbReference type="InterPro" id="IPR050995">
    <property type="entry name" value="WD-F-box_domain-protein"/>
</dbReference>
<dbReference type="GO" id="GO:0035082">
    <property type="term" value="P:axoneme assembly"/>
    <property type="evidence" value="ECO:0007669"/>
    <property type="project" value="TreeGrafter"/>
</dbReference>
<comment type="caution">
    <text evidence="1">The sequence shown here is derived from an EMBL/GenBank/DDBJ whole genome shotgun (WGS) entry which is preliminary data.</text>
</comment>
<dbReference type="GO" id="GO:1990716">
    <property type="term" value="C:axonemal central apparatus"/>
    <property type="evidence" value="ECO:0007669"/>
    <property type="project" value="TreeGrafter"/>
</dbReference>
<dbReference type="SUPFAM" id="SSF50978">
    <property type="entry name" value="WD40 repeat-like"/>
    <property type="match status" value="1"/>
</dbReference>
<dbReference type="InterPro" id="IPR036322">
    <property type="entry name" value="WD40_repeat_dom_sf"/>
</dbReference>